<dbReference type="EMBL" id="DVFJ01000021">
    <property type="protein sequence ID" value="HIQ71907.1"/>
    <property type="molecule type" value="Genomic_DNA"/>
</dbReference>
<reference evidence="2" key="2">
    <citation type="journal article" date="2021" name="PeerJ">
        <title>Extensive microbial diversity within the chicken gut microbiome revealed by metagenomics and culture.</title>
        <authorList>
            <person name="Gilroy R."/>
            <person name="Ravi A."/>
            <person name="Getino M."/>
            <person name="Pursley I."/>
            <person name="Horton D.L."/>
            <person name="Alikhan N.F."/>
            <person name="Baker D."/>
            <person name="Gharbi K."/>
            <person name="Hall N."/>
            <person name="Watson M."/>
            <person name="Adriaenssens E.M."/>
            <person name="Foster-Nyarko E."/>
            <person name="Jarju S."/>
            <person name="Secka A."/>
            <person name="Antonio M."/>
            <person name="Oren A."/>
            <person name="Chaudhuri R.R."/>
            <person name="La Ragione R."/>
            <person name="Hildebrand F."/>
            <person name="Pallen M.J."/>
        </authorList>
    </citation>
    <scope>NUCLEOTIDE SEQUENCE</scope>
    <source>
        <strain evidence="2">ChiSxjej2B14-6234</strain>
    </source>
</reference>
<evidence type="ECO:0000313" key="3">
    <source>
        <dbReference type="Proteomes" id="UP000886887"/>
    </source>
</evidence>
<organism evidence="2 3">
    <name type="scientific">Candidatus Onthenecus intestinigallinarum</name>
    <dbReference type="NCBI Taxonomy" id="2840875"/>
    <lineage>
        <taxon>Bacteria</taxon>
        <taxon>Bacillati</taxon>
        <taxon>Bacillota</taxon>
        <taxon>Clostridia</taxon>
        <taxon>Eubacteriales</taxon>
        <taxon>Candidatus Onthenecus</taxon>
    </lineage>
</organism>
<feature type="chain" id="PRO_5038471974" evidence="1">
    <location>
        <begin position="26"/>
        <end position="189"/>
    </location>
</feature>
<feature type="signal peptide" evidence="1">
    <location>
        <begin position="1"/>
        <end position="25"/>
    </location>
</feature>
<comment type="caution">
    <text evidence="2">The sequence shown here is derived from an EMBL/GenBank/DDBJ whole genome shotgun (WGS) entry which is preliminary data.</text>
</comment>
<keyword evidence="1" id="KW-0732">Signal</keyword>
<evidence type="ECO:0000313" key="2">
    <source>
        <dbReference type="EMBL" id="HIQ71907.1"/>
    </source>
</evidence>
<reference evidence="2" key="1">
    <citation type="submission" date="2020-10" db="EMBL/GenBank/DDBJ databases">
        <authorList>
            <person name="Gilroy R."/>
        </authorList>
    </citation>
    <scope>NUCLEOTIDE SEQUENCE</scope>
    <source>
        <strain evidence="2">ChiSxjej2B14-6234</strain>
    </source>
</reference>
<gene>
    <name evidence="2" type="ORF">IAB73_06860</name>
</gene>
<name>A0A9D0ZA15_9FIRM</name>
<evidence type="ECO:0000256" key="1">
    <source>
        <dbReference type="SAM" id="SignalP"/>
    </source>
</evidence>
<sequence>MKKFRSLGCLMALILTVLSLQPALAASMGADQGAAAEDSAPAYAGYDVSLEVDGGFLTLRIPEGYQYQPVERTERESYPYRYTFINEEAGIQFSVFSTLQRQKDQDLFLSKLYDSSNGFILYEDVPIGERAYIVYTNETFPYDYGFLVRTDTGYSYQFSYILPEGSMTDEIPEEAVWLLETLTISEASM</sequence>
<protein>
    <submittedName>
        <fullName evidence="2">Uncharacterized protein</fullName>
    </submittedName>
</protein>
<accession>A0A9D0ZA15</accession>
<dbReference type="AlphaFoldDB" id="A0A9D0ZA15"/>
<dbReference type="Proteomes" id="UP000886887">
    <property type="component" value="Unassembled WGS sequence"/>
</dbReference>
<proteinExistence type="predicted"/>